<comment type="caution">
    <text evidence="2">The sequence shown here is derived from an EMBL/GenBank/DDBJ whole genome shotgun (WGS) entry which is preliminary data.</text>
</comment>
<feature type="transmembrane region" description="Helical" evidence="1">
    <location>
        <begin position="7"/>
        <end position="27"/>
    </location>
</feature>
<dbReference type="RefSeq" id="WP_319844238.1">
    <property type="nucleotide sequence ID" value="NZ_JAXAFJ010000004.1"/>
</dbReference>
<reference evidence="2 3" key="1">
    <citation type="submission" date="2023-11" db="EMBL/GenBank/DDBJ databases">
        <authorList>
            <person name="Bao R."/>
        </authorList>
    </citation>
    <scope>NUCLEOTIDE SEQUENCE [LARGE SCALE GENOMIC DNA]</scope>
    <source>
        <strain evidence="2 3">PJ23</strain>
    </source>
</reference>
<keyword evidence="1" id="KW-0472">Membrane</keyword>
<sequence>MSLKRSLYLFAGYLVALTLMALPFSLIEGGSTSSGLVAQAQAQD</sequence>
<protein>
    <submittedName>
        <fullName evidence="2">Uncharacterized protein</fullName>
    </submittedName>
</protein>
<dbReference type="EMBL" id="JAXAFJ010000004">
    <property type="protein sequence ID" value="MDX6806115.1"/>
    <property type="molecule type" value="Genomic_DNA"/>
</dbReference>
<proteinExistence type="predicted"/>
<gene>
    <name evidence="2" type="ORF">SCD90_08560</name>
</gene>
<dbReference type="Proteomes" id="UP001274321">
    <property type="component" value="Unassembled WGS sequence"/>
</dbReference>
<keyword evidence="1" id="KW-1133">Transmembrane helix</keyword>
<evidence type="ECO:0000313" key="2">
    <source>
        <dbReference type="EMBL" id="MDX6806115.1"/>
    </source>
</evidence>
<name>A0ABU4RR54_9HYPH</name>
<evidence type="ECO:0000313" key="3">
    <source>
        <dbReference type="Proteomes" id="UP001274321"/>
    </source>
</evidence>
<keyword evidence="1" id="KW-0812">Transmembrane</keyword>
<accession>A0ABU4RR54</accession>
<keyword evidence="3" id="KW-1185">Reference proteome</keyword>
<evidence type="ECO:0000256" key="1">
    <source>
        <dbReference type="SAM" id="Phobius"/>
    </source>
</evidence>
<organism evidence="2 3">
    <name type="scientific">Terrihabitans rhizophilus</name>
    <dbReference type="NCBI Taxonomy" id="3092662"/>
    <lineage>
        <taxon>Bacteria</taxon>
        <taxon>Pseudomonadati</taxon>
        <taxon>Pseudomonadota</taxon>
        <taxon>Alphaproteobacteria</taxon>
        <taxon>Hyphomicrobiales</taxon>
        <taxon>Terrihabitans</taxon>
    </lineage>
</organism>